<dbReference type="InterPro" id="IPR050487">
    <property type="entry name" value="FtsQ_DivIB"/>
</dbReference>
<dbReference type="PROSITE" id="PS51779">
    <property type="entry name" value="POTRA"/>
    <property type="match status" value="1"/>
</dbReference>
<dbReference type="RefSeq" id="WP_307494806.1">
    <property type="nucleotide sequence ID" value="NZ_JAUSTN010000001.1"/>
</dbReference>
<dbReference type="Pfam" id="PF03799">
    <property type="entry name" value="FtsQ_DivIB_C"/>
    <property type="match status" value="1"/>
</dbReference>
<feature type="domain" description="POTRA" evidence="9">
    <location>
        <begin position="41"/>
        <end position="109"/>
    </location>
</feature>
<evidence type="ECO:0000259" key="9">
    <source>
        <dbReference type="PROSITE" id="PS51779"/>
    </source>
</evidence>
<comment type="subcellular location">
    <subcellularLocation>
        <location evidence="1">Membrane</location>
    </subcellularLocation>
</comment>
<keyword evidence="5 8" id="KW-1133">Transmembrane helix</keyword>
<keyword evidence="7" id="KW-0131">Cell cycle</keyword>
<keyword evidence="3 10" id="KW-0132">Cell division</keyword>
<name>A0ABU0ATE3_9FIRM</name>
<dbReference type="PANTHER" id="PTHR37820:SF1">
    <property type="entry name" value="CELL DIVISION PROTEIN FTSQ"/>
    <property type="match status" value="1"/>
</dbReference>
<dbReference type="PANTHER" id="PTHR37820">
    <property type="entry name" value="CELL DIVISION PROTEIN DIVIB"/>
    <property type="match status" value="1"/>
</dbReference>
<gene>
    <name evidence="10" type="ORF">J2S72_000038</name>
</gene>
<dbReference type="InterPro" id="IPR005548">
    <property type="entry name" value="Cell_div_FtsQ/DivIB_C"/>
</dbReference>
<accession>A0ABU0ATE3</accession>
<dbReference type="InterPro" id="IPR013685">
    <property type="entry name" value="POTRA_FtsQ_type"/>
</dbReference>
<evidence type="ECO:0000313" key="11">
    <source>
        <dbReference type="Proteomes" id="UP001236559"/>
    </source>
</evidence>
<dbReference type="EMBL" id="JAUSTN010000001">
    <property type="protein sequence ID" value="MDQ0274042.1"/>
    <property type="molecule type" value="Genomic_DNA"/>
</dbReference>
<proteinExistence type="predicted"/>
<sequence>MQQRTNKKIKKRKAKRKLKKIMFLLVFIILGIFLVLKAGLFRIKSIDIRGNSQVKSEEILKAAGLSQGQNYNFTEKNKIILNLKKLSFVKDANIKFSLRGNLKIFITERHPIGEVKGLTSYIIDDEFRILKTSDNFNDKLIDIEGIDTNKYEIGAFIFRNDKNLRSVSLKLLNSKYKDEIKKISYDKENLSFTLKNDIEIIFGGDEKYDYKMKLLDKVFKDVEETGKNIVSIDLVSGDDVIVVLQDDTNYENN</sequence>
<reference evidence="10 11" key="1">
    <citation type="submission" date="2023-07" db="EMBL/GenBank/DDBJ databases">
        <title>Genomic Encyclopedia of Type Strains, Phase IV (KMG-IV): sequencing the most valuable type-strain genomes for metagenomic binning, comparative biology and taxonomic classification.</title>
        <authorList>
            <person name="Goeker M."/>
        </authorList>
    </citation>
    <scope>NUCLEOTIDE SEQUENCE [LARGE SCALE GENOMIC DNA]</scope>
    <source>
        <strain evidence="10 11">DSM 22616</strain>
    </source>
</reference>
<keyword evidence="4 8" id="KW-0812">Transmembrane</keyword>
<dbReference type="InterPro" id="IPR034746">
    <property type="entry name" value="POTRA"/>
</dbReference>
<comment type="caution">
    <text evidence="10">The sequence shown here is derived from an EMBL/GenBank/DDBJ whole genome shotgun (WGS) entry which is preliminary data.</text>
</comment>
<dbReference type="GO" id="GO:0051301">
    <property type="term" value="P:cell division"/>
    <property type="evidence" value="ECO:0007669"/>
    <property type="project" value="UniProtKB-KW"/>
</dbReference>
<dbReference type="Proteomes" id="UP001236559">
    <property type="component" value="Unassembled WGS sequence"/>
</dbReference>
<evidence type="ECO:0000256" key="6">
    <source>
        <dbReference type="ARBA" id="ARBA00023136"/>
    </source>
</evidence>
<organism evidence="10 11">
    <name type="scientific">Peptoniphilus koenoeneniae</name>
    <dbReference type="NCBI Taxonomy" id="507751"/>
    <lineage>
        <taxon>Bacteria</taxon>
        <taxon>Bacillati</taxon>
        <taxon>Bacillota</taxon>
        <taxon>Tissierellia</taxon>
        <taxon>Tissierellales</taxon>
        <taxon>Peptoniphilaceae</taxon>
        <taxon>Peptoniphilus</taxon>
    </lineage>
</organism>
<evidence type="ECO:0000313" key="10">
    <source>
        <dbReference type="EMBL" id="MDQ0274042.1"/>
    </source>
</evidence>
<evidence type="ECO:0000256" key="4">
    <source>
        <dbReference type="ARBA" id="ARBA00022692"/>
    </source>
</evidence>
<feature type="transmembrane region" description="Helical" evidence="8">
    <location>
        <begin position="21"/>
        <end position="41"/>
    </location>
</feature>
<evidence type="ECO:0000256" key="2">
    <source>
        <dbReference type="ARBA" id="ARBA00022475"/>
    </source>
</evidence>
<keyword evidence="2" id="KW-1003">Cell membrane</keyword>
<dbReference type="Gene3D" id="3.10.20.310">
    <property type="entry name" value="membrane protein fhac"/>
    <property type="match status" value="1"/>
</dbReference>
<evidence type="ECO:0000256" key="8">
    <source>
        <dbReference type="SAM" id="Phobius"/>
    </source>
</evidence>
<keyword evidence="6 8" id="KW-0472">Membrane</keyword>
<dbReference type="Pfam" id="PF08478">
    <property type="entry name" value="POTRA_1"/>
    <property type="match status" value="1"/>
</dbReference>
<evidence type="ECO:0000256" key="1">
    <source>
        <dbReference type="ARBA" id="ARBA00004370"/>
    </source>
</evidence>
<keyword evidence="11" id="KW-1185">Reference proteome</keyword>
<protein>
    <submittedName>
        <fullName evidence="10">Cell division protein FtsQ</fullName>
    </submittedName>
</protein>
<evidence type="ECO:0000256" key="7">
    <source>
        <dbReference type="ARBA" id="ARBA00023306"/>
    </source>
</evidence>
<evidence type="ECO:0000256" key="3">
    <source>
        <dbReference type="ARBA" id="ARBA00022618"/>
    </source>
</evidence>
<evidence type="ECO:0000256" key="5">
    <source>
        <dbReference type="ARBA" id="ARBA00022989"/>
    </source>
</evidence>